<dbReference type="EnsemblMetazoa" id="XM_030978785">
    <property type="protein sequence ID" value="XP_030834645"/>
    <property type="gene ID" value="LOC100891749"/>
</dbReference>
<dbReference type="Proteomes" id="UP000007110">
    <property type="component" value="Unassembled WGS sequence"/>
</dbReference>
<reference evidence="3" key="2">
    <citation type="submission" date="2021-01" db="UniProtKB">
        <authorList>
            <consortium name="EnsemblMetazoa"/>
        </authorList>
    </citation>
    <scope>IDENTIFICATION</scope>
</reference>
<evidence type="ECO:0000313" key="3">
    <source>
        <dbReference type="EnsemblMetazoa" id="XP_030834645"/>
    </source>
</evidence>
<name>A0A7M7SVK8_STRPU</name>
<dbReference type="InParanoid" id="A0A7M7SVK8"/>
<organism evidence="3 4">
    <name type="scientific">Strongylocentrotus purpuratus</name>
    <name type="common">Purple sea urchin</name>
    <dbReference type="NCBI Taxonomy" id="7668"/>
    <lineage>
        <taxon>Eukaryota</taxon>
        <taxon>Metazoa</taxon>
        <taxon>Echinodermata</taxon>
        <taxon>Eleutherozoa</taxon>
        <taxon>Echinozoa</taxon>
        <taxon>Echinoidea</taxon>
        <taxon>Euechinoidea</taxon>
        <taxon>Echinacea</taxon>
        <taxon>Camarodonta</taxon>
        <taxon>Echinidea</taxon>
        <taxon>Strongylocentrotidae</taxon>
        <taxon>Strongylocentrotus</taxon>
    </lineage>
</organism>
<dbReference type="RefSeq" id="XP_030834645.1">
    <property type="nucleotide sequence ID" value="XM_030978785.1"/>
</dbReference>
<feature type="domain" description="CD80-like immunoglobulin C2-set" evidence="2">
    <location>
        <begin position="6"/>
        <end position="40"/>
    </location>
</feature>
<protein>
    <recommendedName>
        <fullName evidence="2">CD80-like immunoglobulin C2-set domain-containing protein</fullName>
    </recommendedName>
</protein>
<sequence>MNASLHTTLDNSSSLFNATSSLSFTPRSQDNGQNLTCNVFPSVANVWTPKNASIQLRVSNDSGQSDEIRVESATSSSLFISWDLKRDNITLRYCLNSTMDSDNVTTSKNLTCPDYREVTDDLNGTSYNLTGLDPFQWYNVTLLVGGNVVAFNISSTAPPLPEYYGVFMTYTPQKEKLKITKLPYMNRTVPSDLCFVVIQTRDQIRHNCSNGCCKPGSTFSIADITGYGLISSGRLLRSLPSPPVSKY</sequence>
<dbReference type="InterPro" id="IPR013783">
    <property type="entry name" value="Ig-like_fold"/>
</dbReference>
<dbReference type="InterPro" id="IPR013162">
    <property type="entry name" value="CD80_C2-set"/>
</dbReference>
<accession>A0A7M7SVK8</accession>
<dbReference type="SUPFAM" id="SSF49265">
    <property type="entry name" value="Fibronectin type III"/>
    <property type="match status" value="1"/>
</dbReference>
<dbReference type="Gene3D" id="2.60.40.10">
    <property type="entry name" value="Immunoglobulins"/>
    <property type="match status" value="2"/>
</dbReference>
<proteinExistence type="predicted"/>
<dbReference type="KEGG" id="spu:100891749"/>
<keyword evidence="4" id="KW-1185">Reference proteome</keyword>
<dbReference type="SUPFAM" id="SSF48726">
    <property type="entry name" value="Immunoglobulin"/>
    <property type="match status" value="1"/>
</dbReference>
<dbReference type="GeneID" id="100891749"/>
<evidence type="ECO:0000259" key="2">
    <source>
        <dbReference type="Pfam" id="PF08205"/>
    </source>
</evidence>
<reference evidence="4" key="1">
    <citation type="submission" date="2015-02" db="EMBL/GenBank/DDBJ databases">
        <title>Genome sequencing for Strongylocentrotus purpuratus.</title>
        <authorList>
            <person name="Murali S."/>
            <person name="Liu Y."/>
            <person name="Vee V."/>
            <person name="English A."/>
            <person name="Wang M."/>
            <person name="Skinner E."/>
            <person name="Han Y."/>
            <person name="Muzny D.M."/>
            <person name="Worley K.C."/>
            <person name="Gibbs R.A."/>
        </authorList>
    </citation>
    <scope>NUCLEOTIDE SEQUENCE</scope>
</reference>
<dbReference type="OMA" id="KKERYGD"/>
<dbReference type="AlphaFoldDB" id="A0A7M7SVK8"/>
<evidence type="ECO:0000313" key="4">
    <source>
        <dbReference type="Proteomes" id="UP000007110"/>
    </source>
</evidence>
<dbReference type="Pfam" id="PF08205">
    <property type="entry name" value="C2-set_2"/>
    <property type="match status" value="1"/>
</dbReference>
<dbReference type="OrthoDB" id="10197296at2759"/>
<dbReference type="InterPro" id="IPR003961">
    <property type="entry name" value="FN3_dom"/>
</dbReference>
<dbReference type="CDD" id="cd00063">
    <property type="entry name" value="FN3"/>
    <property type="match status" value="1"/>
</dbReference>
<dbReference type="InterPro" id="IPR036179">
    <property type="entry name" value="Ig-like_dom_sf"/>
</dbReference>
<keyword evidence="1" id="KW-1015">Disulfide bond</keyword>
<evidence type="ECO:0000256" key="1">
    <source>
        <dbReference type="ARBA" id="ARBA00023157"/>
    </source>
</evidence>
<dbReference type="InterPro" id="IPR036116">
    <property type="entry name" value="FN3_sf"/>
</dbReference>